<protein>
    <submittedName>
        <fullName evidence="2">Uncharacterized protein</fullName>
    </submittedName>
</protein>
<evidence type="ECO:0000313" key="3">
    <source>
        <dbReference type="Proteomes" id="UP000607653"/>
    </source>
</evidence>
<dbReference type="Proteomes" id="UP000607653">
    <property type="component" value="Unassembled WGS sequence"/>
</dbReference>
<accession>A0A822Y687</accession>
<feature type="compositionally biased region" description="Basic and acidic residues" evidence="1">
    <location>
        <begin position="28"/>
        <end position="39"/>
    </location>
</feature>
<dbReference type="AlphaFoldDB" id="A0A822Y687"/>
<keyword evidence="3" id="KW-1185">Reference proteome</keyword>
<feature type="region of interest" description="Disordered" evidence="1">
    <location>
        <begin position="19"/>
        <end position="41"/>
    </location>
</feature>
<dbReference type="EMBL" id="DUZY01000002">
    <property type="protein sequence ID" value="DAD29504.1"/>
    <property type="molecule type" value="Genomic_DNA"/>
</dbReference>
<evidence type="ECO:0000256" key="1">
    <source>
        <dbReference type="SAM" id="MobiDB-lite"/>
    </source>
</evidence>
<reference evidence="2 3" key="1">
    <citation type="journal article" date="2020" name="Mol. Biol. Evol.">
        <title>Distinct Expression and Methylation Patterns for Genes with Different Fates following a Single Whole-Genome Duplication in Flowering Plants.</title>
        <authorList>
            <person name="Shi T."/>
            <person name="Rahmani R.S."/>
            <person name="Gugger P.F."/>
            <person name="Wang M."/>
            <person name="Li H."/>
            <person name="Zhang Y."/>
            <person name="Li Z."/>
            <person name="Wang Q."/>
            <person name="Van de Peer Y."/>
            <person name="Marchal K."/>
            <person name="Chen J."/>
        </authorList>
    </citation>
    <scope>NUCLEOTIDE SEQUENCE [LARGE SCALE GENOMIC DNA]</scope>
    <source>
        <tissue evidence="2">Leaf</tissue>
    </source>
</reference>
<gene>
    <name evidence="2" type="ORF">HUJ06_030972</name>
</gene>
<evidence type="ECO:0000313" key="2">
    <source>
        <dbReference type="EMBL" id="DAD29504.1"/>
    </source>
</evidence>
<proteinExistence type="predicted"/>
<name>A0A822Y687_NELNU</name>
<organism evidence="2 3">
    <name type="scientific">Nelumbo nucifera</name>
    <name type="common">Sacred lotus</name>
    <dbReference type="NCBI Taxonomy" id="4432"/>
    <lineage>
        <taxon>Eukaryota</taxon>
        <taxon>Viridiplantae</taxon>
        <taxon>Streptophyta</taxon>
        <taxon>Embryophyta</taxon>
        <taxon>Tracheophyta</taxon>
        <taxon>Spermatophyta</taxon>
        <taxon>Magnoliopsida</taxon>
        <taxon>Proteales</taxon>
        <taxon>Nelumbonaceae</taxon>
        <taxon>Nelumbo</taxon>
    </lineage>
</organism>
<sequence>MASLLYNFFPTDLLPSAASNTRQQVVPHETRPIEGKPKAEQLPARVRDNLQCNFFPGDLLPSVQFSNYGAKNIQARPLKNRQTQDGSVQANPELSVLHMSSILPDASTTS</sequence>
<comment type="caution">
    <text evidence="2">The sequence shown here is derived from an EMBL/GenBank/DDBJ whole genome shotgun (WGS) entry which is preliminary data.</text>
</comment>